<feature type="non-terminal residue" evidence="2">
    <location>
        <position position="154"/>
    </location>
</feature>
<evidence type="ECO:0000256" key="1">
    <source>
        <dbReference type="SAM" id="MobiDB-lite"/>
    </source>
</evidence>
<feature type="compositionally biased region" description="Basic residues" evidence="1">
    <location>
        <begin position="1"/>
        <end position="27"/>
    </location>
</feature>
<sequence length="154" mass="17196">ERPRPHRRVPRGDRHRRRLRGERRRHGVPAWASRRPRTTAGRYGDARVARRPAARGRPPRARAGGEAPDDDRRGRGPGRRHGTGRAGGHAVVLRGCHADRPRAAAGLPRRRVRRQGRGPAAHVRLRRLPRPAGARPARPGRRELPAHAPLARAV</sequence>
<proteinExistence type="predicted"/>
<feature type="region of interest" description="Disordered" evidence="1">
    <location>
        <begin position="1"/>
        <end position="154"/>
    </location>
</feature>
<reference evidence="2" key="1">
    <citation type="submission" date="2020-02" db="EMBL/GenBank/DDBJ databases">
        <authorList>
            <person name="Meier V. D."/>
        </authorList>
    </citation>
    <scope>NUCLEOTIDE SEQUENCE</scope>
    <source>
        <strain evidence="2">AVDCRST_MAG85</strain>
    </source>
</reference>
<organism evidence="2">
    <name type="scientific">uncultured Solirubrobacteraceae bacterium</name>
    <dbReference type="NCBI Taxonomy" id="1162706"/>
    <lineage>
        <taxon>Bacteria</taxon>
        <taxon>Bacillati</taxon>
        <taxon>Actinomycetota</taxon>
        <taxon>Thermoleophilia</taxon>
        <taxon>Solirubrobacterales</taxon>
        <taxon>Solirubrobacteraceae</taxon>
        <taxon>environmental samples</taxon>
    </lineage>
</organism>
<evidence type="ECO:0000313" key="2">
    <source>
        <dbReference type="EMBL" id="CAA9484460.1"/>
    </source>
</evidence>
<accession>A0A6J4RXH3</accession>
<dbReference type="EMBL" id="CADCVT010000094">
    <property type="protein sequence ID" value="CAA9484460.1"/>
    <property type="molecule type" value="Genomic_DNA"/>
</dbReference>
<name>A0A6J4RXH3_9ACTN</name>
<feature type="compositionally biased region" description="Basic residues" evidence="1">
    <location>
        <begin position="49"/>
        <end position="60"/>
    </location>
</feature>
<dbReference type="AlphaFoldDB" id="A0A6J4RXH3"/>
<gene>
    <name evidence="2" type="ORF">AVDCRST_MAG85-864</name>
</gene>
<feature type="non-terminal residue" evidence="2">
    <location>
        <position position="1"/>
    </location>
</feature>
<protein>
    <submittedName>
        <fullName evidence="2">Uncharacterized protein</fullName>
    </submittedName>
</protein>